<dbReference type="InterPro" id="IPR025466">
    <property type="entry name" value="DUF4317"/>
</dbReference>
<organism evidence="1 2">
    <name type="scientific">Lachnoclostridium phytofermentans</name>
    <dbReference type="NCBI Taxonomy" id="66219"/>
    <lineage>
        <taxon>Bacteria</taxon>
        <taxon>Bacillati</taxon>
        <taxon>Bacillota</taxon>
        <taxon>Clostridia</taxon>
        <taxon>Lachnospirales</taxon>
        <taxon>Lachnospiraceae</taxon>
    </lineage>
</organism>
<comment type="caution">
    <text evidence="1">The sequence shown here is derived from an EMBL/GenBank/DDBJ whole genome shotgun (WGS) entry which is preliminary data.</text>
</comment>
<gene>
    <name evidence="1" type="ORF">DHW61_17670</name>
</gene>
<accession>A0A3D2XB66</accession>
<dbReference type="EMBL" id="DPVV01000576">
    <property type="protein sequence ID" value="HCL04206.1"/>
    <property type="molecule type" value="Genomic_DNA"/>
</dbReference>
<evidence type="ECO:0000313" key="1">
    <source>
        <dbReference type="EMBL" id="HCL04206.1"/>
    </source>
</evidence>
<dbReference type="Pfam" id="PF14199">
    <property type="entry name" value="DUF4317"/>
    <property type="match status" value="1"/>
</dbReference>
<dbReference type="Proteomes" id="UP000262969">
    <property type="component" value="Unassembled WGS sequence"/>
</dbReference>
<reference evidence="1 2" key="1">
    <citation type="journal article" date="2018" name="Nat. Biotechnol.">
        <title>A standardized bacterial taxonomy based on genome phylogeny substantially revises the tree of life.</title>
        <authorList>
            <person name="Parks D.H."/>
            <person name="Chuvochina M."/>
            <person name="Waite D.W."/>
            <person name="Rinke C."/>
            <person name="Skarshewski A."/>
            <person name="Chaumeil P.A."/>
            <person name="Hugenholtz P."/>
        </authorList>
    </citation>
    <scope>NUCLEOTIDE SEQUENCE [LARGE SCALE GENOMIC DNA]</scope>
    <source>
        <strain evidence="1">UBA11728</strain>
    </source>
</reference>
<name>A0A3D2XB66_9FIRM</name>
<evidence type="ECO:0000313" key="2">
    <source>
        <dbReference type="Proteomes" id="UP000262969"/>
    </source>
</evidence>
<dbReference type="AlphaFoldDB" id="A0A3D2XB66"/>
<proteinExistence type="predicted"/>
<sequence>MTKKDVLELKRRLKKNECTFTRMCGCYVNAEKEIVLNLDETFLNLKDEEFFKYLEIANKTLSGTVRNNLLEL</sequence>
<feature type="non-terminal residue" evidence="1">
    <location>
        <position position="72"/>
    </location>
</feature>
<protein>
    <submittedName>
        <fullName evidence="1">Uncharacterized protein</fullName>
    </submittedName>
</protein>